<evidence type="ECO:0000259" key="5">
    <source>
        <dbReference type="PROSITE" id="PS51063"/>
    </source>
</evidence>
<dbReference type="AlphaFoldDB" id="A0A931IV31"/>
<dbReference type="InterPro" id="IPR000595">
    <property type="entry name" value="cNMP-bd_dom"/>
</dbReference>
<keyword evidence="7" id="KW-1185">Reference proteome</keyword>
<dbReference type="PROSITE" id="PS51063">
    <property type="entry name" value="HTH_CRP_2"/>
    <property type="match status" value="1"/>
</dbReference>
<dbReference type="InterPro" id="IPR036388">
    <property type="entry name" value="WH-like_DNA-bd_sf"/>
</dbReference>
<dbReference type="Proteomes" id="UP000620139">
    <property type="component" value="Unassembled WGS sequence"/>
</dbReference>
<dbReference type="InterPro" id="IPR014710">
    <property type="entry name" value="RmlC-like_jellyroll"/>
</dbReference>
<reference evidence="6" key="1">
    <citation type="submission" date="2020-12" db="EMBL/GenBank/DDBJ databases">
        <title>The genome sequence of Inhella sp. 4Y17.</title>
        <authorList>
            <person name="Liu Y."/>
        </authorList>
    </citation>
    <scope>NUCLEOTIDE SEQUENCE</scope>
    <source>
        <strain evidence="6">4Y10</strain>
    </source>
</reference>
<dbReference type="Pfam" id="PF00027">
    <property type="entry name" value="cNMP_binding"/>
    <property type="match status" value="1"/>
</dbReference>
<dbReference type="PROSITE" id="PS50042">
    <property type="entry name" value="CNMP_BINDING_3"/>
    <property type="match status" value="1"/>
</dbReference>
<dbReference type="RefSeq" id="WP_198098845.1">
    <property type="nucleotide sequence ID" value="NZ_JAEDAL010000001.1"/>
</dbReference>
<evidence type="ECO:0000313" key="7">
    <source>
        <dbReference type="Proteomes" id="UP000620139"/>
    </source>
</evidence>
<dbReference type="SUPFAM" id="SSF46785">
    <property type="entry name" value="Winged helix' DNA-binding domain"/>
    <property type="match status" value="1"/>
</dbReference>
<keyword evidence="1" id="KW-0805">Transcription regulation</keyword>
<dbReference type="Gene3D" id="1.10.10.10">
    <property type="entry name" value="Winged helix-like DNA-binding domain superfamily/Winged helix DNA-binding domain"/>
    <property type="match status" value="1"/>
</dbReference>
<sequence>MPILIPILQGLRLFDSLPVAQLTTLAQTLSERRVERREVVVKRGESALGLGFLIEGRLQTVDFTLDGREVGLDFIEEGDFFGELPLIDRQSAPEYVIAVAPSRVFFVDPDRARQLMFSSPAAAEAISLRLAQRLRRASRQRAVLALPSSFQRVCAQLALLTQKNGQGQVVIALPPTHQEIAIMVNTSRETVTRTLQFLQGLKVLARDGNALVVHQPDTLQEAADGKVSPTK</sequence>
<name>A0A931IV31_9BURK</name>
<evidence type="ECO:0000313" key="6">
    <source>
        <dbReference type="EMBL" id="MBH9551218.1"/>
    </source>
</evidence>
<dbReference type="CDD" id="cd00038">
    <property type="entry name" value="CAP_ED"/>
    <property type="match status" value="1"/>
</dbReference>
<dbReference type="PANTHER" id="PTHR24567">
    <property type="entry name" value="CRP FAMILY TRANSCRIPTIONAL REGULATORY PROTEIN"/>
    <property type="match status" value="1"/>
</dbReference>
<accession>A0A931IV31</accession>
<comment type="caution">
    <text evidence="6">The sequence shown here is derived from an EMBL/GenBank/DDBJ whole genome shotgun (WGS) entry which is preliminary data.</text>
</comment>
<keyword evidence="2" id="KW-0238">DNA-binding</keyword>
<dbReference type="InterPro" id="IPR036390">
    <property type="entry name" value="WH_DNA-bd_sf"/>
</dbReference>
<dbReference type="SUPFAM" id="SSF51206">
    <property type="entry name" value="cAMP-binding domain-like"/>
    <property type="match status" value="1"/>
</dbReference>
<feature type="domain" description="HTH crp-type" evidence="5">
    <location>
        <begin position="147"/>
        <end position="217"/>
    </location>
</feature>
<evidence type="ECO:0000256" key="2">
    <source>
        <dbReference type="ARBA" id="ARBA00023125"/>
    </source>
</evidence>
<dbReference type="Pfam" id="PF13545">
    <property type="entry name" value="HTH_Crp_2"/>
    <property type="match status" value="1"/>
</dbReference>
<evidence type="ECO:0000256" key="1">
    <source>
        <dbReference type="ARBA" id="ARBA00023015"/>
    </source>
</evidence>
<feature type="domain" description="Cyclic nucleotide-binding" evidence="4">
    <location>
        <begin position="13"/>
        <end position="133"/>
    </location>
</feature>
<dbReference type="InterPro" id="IPR050397">
    <property type="entry name" value="Env_Response_Regulators"/>
</dbReference>
<dbReference type="InterPro" id="IPR012318">
    <property type="entry name" value="HTH_CRP"/>
</dbReference>
<dbReference type="SMART" id="SM00419">
    <property type="entry name" value="HTH_CRP"/>
    <property type="match status" value="1"/>
</dbReference>
<dbReference type="GO" id="GO:0003700">
    <property type="term" value="F:DNA-binding transcription factor activity"/>
    <property type="evidence" value="ECO:0007669"/>
    <property type="project" value="TreeGrafter"/>
</dbReference>
<evidence type="ECO:0000259" key="4">
    <source>
        <dbReference type="PROSITE" id="PS50042"/>
    </source>
</evidence>
<dbReference type="PANTHER" id="PTHR24567:SF68">
    <property type="entry name" value="DNA-BINDING TRANSCRIPTIONAL DUAL REGULATOR CRP"/>
    <property type="match status" value="1"/>
</dbReference>
<dbReference type="EMBL" id="JAEDAL010000001">
    <property type="protein sequence ID" value="MBH9551218.1"/>
    <property type="molecule type" value="Genomic_DNA"/>
</dbReference>
<dbReference type="Gene3D" id="2.60.120.10">
    <property type="entry name" value="Jelly Rolls"/>
    <property type="match status" value="1"/>
</dbReference>
<evidence type="ECO:0000256" key="3">
    <source>
        <dbReference type="ARBA" id="ARBA00023163"/>
    </source>
</evidence>
<dbReference type="SMART" id="SM00100">
    <property type="entry name" value="cNMP"/>
    <property type="match status" value="1"/>
</dbReference>
<dbReference type="GO" id="GO:0003677">
    <property type="term" value="F:DNA binding"/>
    <property type="evidence" value="ECO:0007669"/>
    <property type="project" value="UniProtKB-KW"/>
</dbReference>
<protein>
    <submittedName>
        <fullName evidence="6">Crp/Fnr family transcriptional regulator</fullName>
    </submittedName>
</protein>
<dbReference type="InterPro" id="IPR018490">
    <property type="entry name" value="cNMP-bd_dom_sf"/>
</dbReference>
<organism evidence="6 7">
    <name type="scientific">Inhella gelatinilytica</name>
    <dbReference type="NCBI Taxonomy" id="2795030"/>
    <lineage>
        <taxon>Bacteria</taxon>
        <taxon>Pseudomonadati</taxon>
        <taxon>Pseudomonadota</taxon>
        <taxon>Betaproteobacteria</taxon>
        <taxon>Burkholderiales</taxon>
        <taxon>Sphaerotilaceae</taxon>
        <taxon>Inhella</taxon>
    </lineage>
</organism>
<keyword evidence="3" id="KW-0804">Transcription</keyword>
<dbReference type="GO" id="GO:0005829">
    <property type="term" value="C:cytosol"/>
    <property type="evidence" value="ECO:0007669"/>
    <property type="project" value="TreeGrafter"/>
</dbReference>
<proteinExistence type="predicted"/>
<gene>
    <name evidence="6" type="ORF">I7X43_00025</name>
</gene>